<dbReference type="EMBL" id="MCRI01000006">
    <property type="protein sequence ID" value="ODN67404.1"/>
    <property type="molecule type" value="Genomic_DNA"/>
</dbReference>
<evidence type="ECO:0000313" key="1">
    <source>
        <dbReference type="EMBL" id="ODN67404.1"/>
    </source>
</evidence>
<dbReference type="RefSeq" id="WP_218104286.1">
    <property type="nucleotide sequence ID" value="NZ_MCRI01000006.1"/>
</dbReference>
<keyword evidence="2" id="KW-1185">Reference proteome</keyword>
<sequence>MNQINLTEAQLDRVIYSLWDFQQALSALTFLLEECEYKEKYSRVELRRFKCFEATAIISFARPFVTSRGKTTLGLNSLGIQLSKKQKELRDKLIYIRKTIVAHSDEEEMHFRSHTFDISDFDAKMAHFQFDEGLHLSEADVWKFVELLHFLKDGIFKRLFNLAQHQPEMLNKYKQPTK</sequence>
<dbReference type="AlphaFoldDB" id="A0A1E3GTS3"/>
<gene>
    <name evidence="1" type="ORF">A9E74_00938</name>
</gene>
<evidence type="ECO:0000313" key="2">
    <source>
        <dbReference type="Proteomes" id="UP000094379"/>
    </source>
</evidence>
<protein>
    <recommendedName>
        <fullName evidence="3">HEPN AbiU2-like domain-containing protein</fullName>
    </recommendedName>
</protein>
<comment type="caution">
    <text evidence="1">The sequence shown here is derived from an EMBL/GenBank/DDBJ whole genome shotgun (WGS) entry which is preliminary data.</text>
</comment>
<dbReference type="STRING" id="291169.A9E74_00938"/>
<proteinExistence type="predicted"/>
<evidence type="ECO:0008006" key="3">
    <source>
        <dbReference type="Google" id="ProtNLM"/>
    </source>
</evidence>
<dbReference type="Proteomes" id="UP000094379">
    <property type="component" value="Unassembled WGS sequence"/>
</dbReference>
<name>A0A1E3GTS3_9GAMM</name>
<accession>A0A1E3GTS3</accession>
<reference evidence="1 2" key="1">
    <citation type="submission" date="2016-07" db="EMBL/GenBank/DDBJ databases">
        <title>Draft Genome Sequence of Methylophaga muralis Bur 1.</title>
        <authorList>
            <person name="Vasilenko O.V."/>
            <person name="Doronina N.V."/>
            <person name="Shmareva M.N."/>
            <person name="Tarlachkov S.V."/>
            <person name="Mustakhimov I."/>
            <person name="Trotsenko Y.A."/>
        </authorList>
    </citation>
    <scope>NUCLEOTIDE SEQUENCE [LARGE SCALE GENOMIC DNA]</scope>
    <source>
        <strain evidence="1 2">Bur 1</strain>
    </source>
</reference>
<organism evidence="1 2">
    <name type="scientific">Methylophaga muralis</name>
    <dbReference type="NCBI Taxonomy" id="291169"/>
    <lineage>
        <taxon>Bacteria</taxon>
        <taxon>Pseudomonadati</taxon>
        <taxon>Pseudomonadota</taxon>
        <taxon>Gammaproteobacteria</taxon>
        <taxon>Thiotrichales</taxon>
        <taxon>Piscirickettsiaceae</taxon>
        <taxon>Methylophaga</taxon>
    </lineage>
</organism>